<feature type="domain" description="SH3" evidence="11">
    <location>
        <begin position="343"/>
        <end position="400"/>
    </location>
</feature>
<organism evidence="13 15">
    <name type="scientific">Dracunculus medinensis</name>
    <name type="common">Guinea worm</name>
    <dbReference type="NCBI Taxonomy" id="318479"/>
    <lineage>
        <taxon>Eukaryota</taxon>
        <taxon>Metazoa</taxon>
        <taxon>Ecdysozoa</taxon>
        <taxon>Nematoda</taxon>
        <taxon>Chromadorea</taxon>
        <taxon>Rhabditida</taxon>
        <taxon>Spirurina</taxon>
        <taxon>Dracunculoidea</taxon>
        <taxon>Dracunculidae</taxon>
        <taxon>Dracunculus</taxon>
    </lineage>
</organism>
<keyword evidence="8" id="KW-0206">Cytoskeleton</keyword>
<dbReference type="InterPro" id="IPR001452">
    <property type="entry name" value="SH3_domain"/>
</dbReference>
<dbReference type="WBParaSite" id="DME_0000561701-mRNA-1">
    <property type="protein sequence ID" value="DME_0000561701-mRNA-1"/>
    <property type="gene ID" value="DME_0000561701"/>
</dbReference>
<dbReference type="GO" id="GO:0001764">
    <property type="term" value="P:neuron migration"/>
    <property type="evidence" value="ECO:0007669"/>
    <property type="project" value="TreeGrafter"/>
</dbReference>
<gene>
    <name evidence="12" type="ORF">DME_LOCUS662</name>
</gene>
<dbReference type="GO" id="GO:0017124">
    <property type="term" value="F:SH3 domain binding"/>
    <property type="evidence" value="ECO:0007669"/>
    <property type="project" value="TreeGrafter"/>
</dbReference>
<evidence type="ECO:0000256" key="8">
    <source>
        <dbReference type="ARBA" id="ARBA00023212"/>
    </source>
</evidence>
<dbReference type="Pfam" id="PF14604">
    <property type="entry name" value="SH3_9"/>
    <property type="match status" value="1"/>
</dbReference>
<dbReference type="SUPFAM" id="SSF50044">
    <property type="entry name" value="SH3-domain"/>
    <property type="match status" value="1"/>
</dbReference>
<dbReference type="InterPro" id="IPR036028">
    <property type="entry name" value="SH3-like_dom_sf"/>
</dbReference>
<comment type="similarity">
    <text evidence="3">Belongs to the ABI family.</text>
</comment>
<evidence type="ECO:0000313" key="13">
    <source>
        <dbReference type="Proteomes" id="UP000038040"/>
    </source>
</evidence>
<evidence type="ECO:0000259" key="11">
    <source>
        <dbReference type="PROSITE" id="PS50002"/>
    </source>
</evidence>
<evidence type="ECO:0000256" key="4">
    <source>
        <dbReference type="ARBA" id="ARBA00022443"/>
    </source>
</evidence>
<evidence type="ECO:0000256" key="6">
    <source>
        <dbReference type="ARBA" id="ARBA00022553"/>
    </source>
</evidence>
<dbReference type="Proteomes" id="UP000274756">
    <property type="component" value="Unassembled WGS sequence"/>
</dbReference>
<dbReference type="GO" id="GO:0031209">
    <property type="term" value="C:SCAR complex"/>
    <property type="evidence" value="ECO:0007669"/>
    <property type="project" value="TreeGrafter"/>
</dbReference>
<keyword evidence="4 10" id="KW-0728">SH3 domain</keyword>
<keyword evidence="9" id="KW-0966">Cell projection</keyword>
<comment type="subcellular location">
    <subcellularLocation>
        <location evidence="2">Cell projection</location>
        <location evidence="2">Lamellipodium</location>
    </subcellularLocation>
    <subcellularLocation>
        <location evidence="1">Cytoplasm</location>
        <location evidence="1">Cytoskeleton</location>
    </subcellularLocation>
</comment>
<accession>A0A0N4UE36</accession>
<dbReference type="Pfam" id="PF07815">
    <property type="entry name" value="Abi_HHR"/>
    <property type="match status" value="1"/>
</dbReference>
<dbReference type="GO" id="GO:0005856">
    <property type="term" value="C:cytoskeleton"/>
    <property type="evidence" value="ECO:0007669"/>
    <property type="project" value="UniProtKB-SubCell"/>
</dbReference>
<evidence type="ECO:0000256" key="10">
    <source>
        <dbReference type="PROSITE-ProRule" id="PRU00192"/>
    </source>
</evidence>
<dbReference type="PANTHER" id="PTHR10460">
    <property type="entry name" value="ABL INTERACTOR FAMILY MEMBER"/>
    <property type="match status" value="1"/>
</dbReference>
<keyword evidence="7" id="KW-0175">Coiled coil</keyword>
<protein>
    <submittedName>
        <fullName evidence="15">SH3 domain-containing protein</fullName>
    </submittedName>
</protein>
<dbReference type="EMBL" id="UYYG01000006">
    <property type="protein sequence ID" value="VDN50689.1"/>
    <property type="molecule type" value="Genomic_DNA"/>
</dbReference>
<evidence type="ECO:0000313" key="15">
    <source>
        <dbReference type="WBParaSite" id="DME_0000561701-mRNA-1"/>
    </source>
</evidence>
<reference evidence="15" key="1">
    <citation type="submission" date="2017-02" db="UniProtKB">
        <authorList>
            <consortium name="WormBaseParasite"/>
        </authorList>
    </citation>
    <scope>IDENTIFICATION</scope>
</reference>
<keyword evidence="14" id="KW-1185">Reference proteome</keyword>
<dbReference type="InterPro" id="IPR012849">
    <property type="entry name" value="Abl-interactor_HHR_dom"/>
</dbReference>
<evidence type="ECO:0000256" key="9">
    <source>
        <dbReference type="ARBA" id="ARBA00023273"/>
    </source>
</evidence>
<dbReference type="GO" id="GO:0030027">
    <property type="term" value="C:lamellipodium"/>
    <property type="evidence" value="ECO:0007669"/>
    <property type="project" value="UniProtKB-SubCell"/>
</dbReference>
<dbReference type="SMART" id="SM00326">
    <property type="entry name" value="SH3"/>
    <property type="match status" value="1"/>
</dbReference>
<evidence type="ECO:0000313" key="12">
    <source>
        <dbReference type="EMBL" id="VDN50689.1"/>
    </source>
</evidence>
<keyword evidence="6" id="KW-0597">Phosphoprotein</keyword>
<dbReference type="InterPro" id="IPR028457">
    <property type="entry name" value="ABI"/>
</dbReference>
<dbReference type="InterPro" id="IPR028455">
    <property type="entry name" value="ABI3_SH3"/>
</dbReference>
<keyword evidence="5" id="KW-0963">Cytoplasm</keyword>
<dbReference type="PANTHER" id="PTHR10460:SF0">
    <property type="entry name" value="ABELSON INTERACTING PROTEIN, ISOFORM D"/>
    <property type="match status" value="1"/>
</dbReference>
<reference evidence="12 14" key="2">
    <citation type="submission" date="2018-11" db="EMBL/GenBank/DDBJ databases">
        <authorList>
            <consortium name="Pathogen Informatics"/>
        </authorList>
    </citation>
    <scope>NUCLEOTIDE SEQUENCE [LARGE SCALE GENOMIC DNA]</scope>
</reference>
<dbReference type="Gene3D" id="6.10.140.1620">
    <property type="match status" value="1"/>
</dbReference>
<evidence type="ECO:0000256" key="5">
    <source>
        <dbReference type="ARBA" id="ARBA00022490"/>
    </source>
</evidence>
<evidence type="ECO:0000256" key="2">
    <source>
        <dbReference type="ARBA" id="ARBA00004510"/>
    </source>
</evidence>
<proteinExistence type="inferred from homology"/>
<dbReference type="GO" id="GO:0098858">
    <property type="term" value="C:actin-based cell projection"/>
    <property type="evidence" value="ECO:0007669"/>
    <property type="project" value="TreeGrafter"/>
</dbReference>
<dbReference type="CDD" id="cd11826">
    <property type="entry name" value="SH3_Abi"/>
    <property type="match status" value="1"/>
</dbReference>
<dbReference type="Proteomes" id="UP000038040">
    <property type="component" value="Unplaced"/>
</dbReference>
<evidence type="ECO:0000256" key="1">
    <source>
        <dbReference type="ARBA" id="ARBA00004245"/>
    </source>
</evidence>
<evidence type="ECO:0000313" key="14">
    <source>
        <dbReference type="Proteomes" id="UP000274756"/>
    </source>
</evidence>
<dbReference type="PRINTS" id="PR00452">
    <property type="entry name" value="SH3DOMAIN"/>
</dbReference>
<name>A0A0N4UE36_DRAME</name>
<dbReference type="STRING" id="318479.A0A0N4UE36"/>
<evidence type="ECO:0000256" key="7">
    <source>
        <dbReference type="ARBA" id="ARBA00023054"/>
    </source>
</evidence>
<dbReference type="Gene3D" id="2.30.30.40">
    <property type="entry name" value="SH3 Domains"/>
    <property type="match status" value="1"/>
</dbReference>
<dbReference type="PROSITE" id="PS50002">
    <property type="entry name" value="SH3"/>
    <property type="match status" value="1"/>
</dbReference>
<dbReference type="GO" id="GO:0035591">
    <property type="term" value="F:signaling adaptor activity"/>
    <property type="evidence" value="ECO:0007669"/>
    <property type="project" value="TreeGrafter"/>
</dbReference>
<dbReference type="FunFam" id="2.30.30.40:FF:000002">
    <property type="entry name" value="abl interactor 1 isoform X1"/>
    <property type="match status" value="1"/>
</dbReference>
<dbReference type="AlphaFoldDB" id="A0A0N4UE36"/>
<dbReference type="OrthoDB" id="2159336at2759"/>
<sequence length="400" mass="44690">MADDDVGLISLRCLIETEIPESRANLENSYTNLERVAAYCEANYAQAMDKKAAFNETRQYTIQSLASVAYQVNTLAYALLQTLQLQADKIEKMSSQVHNVGEVIAIHKEKVARREIGVLTVNKYIHKQPKIIAPLTQERIPRYQRTAIDYSVLDNVGHGAKSVEPPVKIGSRTVSITSGYSSGNHPVFPNYEQLLPKANINTTLSRSSTARGDHYRTPQAAATPLIDPQRFSTVTQAMNYTSGTNISNYGSAGLHIDSQNLPLPPPQLASVEQYRISDGMMQSANVILDEEPLPSPPPNTNMSPLFENVKHTHMAVPISEHSDSSHSPYIKQYECIREWAPKTYLEKAIALYDYEAEKPDELTLRENCIVYILRKNEDGWFEGVLDGCTGLFPGNYVQRI</sequence>
<evidence type="ECO:0000256" key="3">
    <source>
        <dbReference type="ARBA" id="ARBA00010020"/>
    </source>
</evidence>